<feature type="transmembrane region" description="Helical" evidence="1">
    <location>
        <begin position="20"/>
        <end position="38"/>
    </location>
</feature>
<name>A0ABN2G6G0_9ACTN</name>
<sequence>MPDMQGKPDQDPVVRDPGRLWNLLLLIPIVLPLCPFLFNTKDPELFGFPFFYWFQLLLLPVLVIVTVAVYHLTKRRS</sequence>
<protein>
    <recommendedName>
        <fullName evidence="4">DUF3311 domain-containing protein</fullName>
    </recommendedName>
</protein>
<dbReference type="EMBL" id="BAAANY010000005">
    <property type="protein sequence ID" value="GAA1665732.1"/>
    <property type="molecule type" value="Genomic_DNA"/>
</dbReference>
<evidence type="ECO:0000256" key="1">
    <source>
        <dbReference type="SAM" id="Phobius"/>
    </source>
</evidence>
<organism evidence="2 3">
    <name type="scientific">Fodinicola feengrottensis</name>
    <dbReference type="NCBI Taxonomy" id="435914"/>
    <lineage>
        <taxon>Bacteria</taxon>
        <taxon>Bacillati</taxon>
        <taxon>Actinomycetota</taxon>
        <taxon>Actinomycetes</taxon>
        <taxon>Mycobacteriales</taxon>
        <taxon>Fodinicola</taxon>
    </lineage>
</organism>
<keyword evidence="1" id="KW-1133">Transmembrane helix</keyword>
<proteinExistence type="predicted"/>
<evidence type="ECO:0008006" key="4">
    <source>
        <dbReference type="Google" id="ProtNLM"/>
    </source>
</evidence>
<evidence type="ECO:0000313" key="2">
    <source>
        <dbReference type="EMBL" id="GAA1665732.1"/>
    </source>
</evidence>
<accession>A0ABN2G6G0</accession>
<comment type="caution">
    <text evidence="2">The sequence shown here is derived from an EMBL/GenBank/DDBJ whole genome shotgun (WGS) entry which is preliminary data.</text>
</comment>
<reference evidence="2 3" key="1">
    <citation type="journal article" date="2019" name="Int. J. Syst. Evol. Microbiol.">
        <title>The Global Catalogue of Microorganisms (GCM) 10K type strain sequencing project: providing services to taxonomists for standard genome sequencing and annotation.</title>
        <authorList>
            <consortium name="The Broad Institute Genomics Platform"/>
            <consortium name="The Broad Institute Genome Sequencing Center for Infectious Disease"/>
            <person name="Wu L."/>
            <person name="Ma J."/>
        </authorList>
    </citation>
    <scope>NUCLEOTIDE SEQUENCE [LARGE SCALE GENOMIC DNA]</scope>
    <source>
        <strain evidence="2 3">JCM 14718</strain>
    </source>
</reference>
<keyword evidence="3" id="KW-1185">Reference proteome</keyword>
<dbReference type="InterPro" id="IPR021741">
    <property type="entry name" value="DUF3311"/>
</dbReference>
<gene>
    <name evidence="2" type="ORF">GCM10009765_14080</name>
</gene>
<feature type="transmembrane region" description="Helical" evidence="1">
    <location>
        <begin position="50"/>
        <end position="72"/>
    </location>
</feature>
<evidence type="ECO:0000313" key="3">
    <source>
        <dbReference type="Proteomes" id="UP001500618"/>
    </source>
</evidence>
<keyword evidence="1" id="KW-0472">Membrane</keyword>
<keyword evidence="1" id="KW-0812">Transmembrane</keyword>
<dbReference type="Pfam" id="PF11755">
    <property type="entry name" value="DUF3311"/>
    <property type="match status" value="1"/>
</dbReference>
<dbReference type="Proteomes" id="UP001500618">
    <property type="component" value="Unassembled WGS sequence"/>
</dbReference>